<evidence type="ECO:0000256" key="9">
    <source>
        <dbReference type="ARBA" id="ARBA00048173"/>
    </source>
</evidence>
<dbReference type="InterPro" id="IPR000123">
    <property type="entry name" value="Reverse_transcriptase_msDNA"/>
</dbReference>
<dbReference type="SUPFAM" id="SSF56672">
    <property type="entry name" value="DNA/RNA polymerases"/>
    <property type="match status" value="1"/>
</dbReference>
<evidence type="ECO:0000256" key="5">
    <source>
        <dbReference type="ARBA" id="ARBA00022842"/>
    </source>
</evidence>
<dbReference type="PRINTS" id="PR00866">
    <property type="entry name" value="RNADNAPOLMS"/>
</dbReference>
<keyword evidence="6 11" id="KW-0695">RNA-directed DNA polymerase</keyword>
<dbReference type="RefSeq" id="WP_007241872.1">
    <property type="nucleotide sequence ID" value="NZ_AFUV01000004.1"/>
</dbReference>
<gene>
    <name evidence="11" type="ORF">HMPREF9952_2255</name>
</gene>
<accession>F9Q6J0</accession>
<dbReference type="AlphaFoldDB" id="F9Q6J0"/>
<dbReference type="GO" id="GO:0046872">
    <property type="term" value="F:metal ion binding"/>
    <property type="evidence" value="ECO:0007669"/>
    <property type="project" value="UniProtKB-KW"/>
</dbReference>
<comment type="catalytic activity">
    <reaction evidence="9">
        <text>DNA(n) + a 2'-deoxyribonucleoside 5'-triphosphate = DNA(n+1) + diphosphate</text>
        <dbReference type="Rhea" id="RHEA:22508"/>
        <dbReference type="Rhea" id="RHEA-COMP:17339"/>
        <dbReference type="Rhea" id="RHEA-COMP:17340"/>
        <dbReference type="ChEBI" id="CHEBI:33019"/>
        <dbReference type="ChEBI" id="CHEBI:61560"/>
        <dbReference type="ChEBI" id="CHEBI:173112"/>
        <dbReference type="EC" id="2.7.7.49"/>
    </reaction>
</comment>
<evidence type="ECO:0000256" key="2">
    <source>
        <dbReference type="ARBA" id="ARBA00022679"/>
    </source>
</evidence>
<keyword evidence="4" id="KW-0479">Metal-binding</keyword>
<dbReference type="InterPro" id="IPR000477">
    <property type="entry name" value="RT_dom"/>
</dbReference>
<organism evidence="11 12">
    <name type="scientific">Haemophilus pittmaniae HK 85</name>
    <dbReference type="NCBI Taxonomy" id="1035188"/>
    <lineage>
        <taxon>Bacteria</taxon>
        <taxon>Pseudomonadati</taxon>
        <taxon>Pseudomonadota</taxon>
        <taxon>Gammaproteobacteria</taxon>
        <taxon>Pasteurellales</taxon>
        <taxon>Pasteurellaceae</taxon>
        <taxon>Haemophilus</taxon>
    </lineage>
</organism>
<evidence type="ECO:0000313" key="12">
    <source>
        <dbReference type="Proteomes" id="UP000006235"/>
    </source>
</evidence>
<dbReference type="GO" id="GO:0003723">
    <property type="term" value="F:RNA binding"/>
    <property type="evidence" value="ECO:0007669"/>
    <property type="project" value="InterPro"/>
</dbReference>
<dbReference type="PANTHER" id="PTHR34047:SF7">
    <property type="entry name" value="RNA-DIRECTED DNA POLYMERASE"/>
    <property type="match status" value="1"/>
</dbReference>
<evidence type="ECO:0000259" key="10">
    <source>
        <dbReference type="PROSITE" id="PS50878"/>
    </source>
</evidence>
<keyword evidence="7" id="KW-0051">Antiviral defense</keyword>
<evidence type="ECO:0000256" key="8">
    <source>
        <dbReference type="ARBA" id="ARBA00034120"/>
    </source>
</evidence>
<proteinExistence type="inferred from homology"/>
<evidence type="ECO:0000256" key="7">
    <source>
        <dbReference type="ARBA" id="ARBA00023118"/>
    </source>
</evidence>
<dbReference type="EC" id="2.7.7.49" evidence="1"/>
<evidence type="ECO:0000313" key="11">
    <source>
        <dbReference type="EMBL" id="EGV07480.1"/>
    </source>
</evidence>
<keyword evidence="5" id="KW-0460">Magnesium</keyword>
<dbReference type="Pfam" id="PF00078">
    <property type="entry name" value="RVT_1"/>
    <property type="match status" value="1"/>
</dbReference>
<dbReference type="CDD" id="cd03487">
    <property type="entry name" value="RT_Bac_retron_II"/>
    <property type="match status" value="1"/>
</dbReference>
<keyword evidence="2" id="KW-0808">Transferase</keyword>
<dbReference type="InterPro" id="IPR051083">
    <property type="entry name" value="GrpII_Intron_Splice-Mob/Def"/>
</dbReference>
<evidence type="ECO:0000256" key="4">
    <source>
        <dbReference type="ARBA" id="ARBA00022723"/>
    </source>
</evidence>
<dbReference type="NCBIfam" id="NF038233">
    <property type="entry name" value="retron_St85_RT"/>
    <property type="match status" value="1"/>
</dbReference>
<comment type="caution">
    <text evidence="11">The sequence shown here is derived from an EMBL/GenBank/DDBJ whole genome shotgun (WGS) entry which is preliminary data.</text>
</comment>
<protein>
    <recommendedName>
        <fullName evidence="1">RNA-directed DNA polymerase</fullName>
        <ecNumber evidence="1">2.7.7.49</ecNumber>
    </recommendedName>
</protein>
<reference evidence="11 12" key="1">
    <citation type="submission" date="2011-07" db="EMBL/GenBank/DDBJ databases">
        <authorList>
            <person name="Harkins D.M."/>
            <person name="Madupu R."/>
            <person name="Durkin A.S."/>
            <person name="Torralba M."/>
            <person name="Methe B."/>
            <person name="Sutton G.G."/>
            <person name="Nelson K.E."/>
        </authorList>
    </citation>
    <scope>NUCLEOTIDE SEQUENCE [LARGE SCALE GENOMIC DNA]</scope>
    <source>
        <strain evidence="11 12">HK 85</strain>
    </source>
</reference>
<dbReference type="GO" id="GO:0051607">
    <property type="term" value="P:defense response to virus"/>
    <property type="evidence" value="ECO:0007669"/>
    <property type="project" value="UniProtKB-KW"/>
</dbReference>
<dbReference type="GO" id="GO:0003964">
    <property type="term" value="F:RNA-directed DNA polymerase activity"/>
    <property type="evidence" value="ECO:0007669"/>
    <property type="project" value="UniProtKB-KW"/>
</dbReference>
<dbReference type="InterPro" id="IPR043502">
    <property type="entry name" value="DNA/RNA_pol_sf"/>
</dbReference>
<feature type="domain" description="Reverse transcriptase" evidence="10">
    <location>
        <begin position="15"/>
        <end position="239"/>
    </location>
</feature>
<sequence length="308" mass="36051">MNIVDYLSDLILMDRRELLKFSSTSPYRYKVYEIPKRNSNGKRTIAQPSKELKYIQRALLKFFDGVIPIHDSVFSYKKGISIKDNACCHVNYKYLLKMDFKDFFPVSLHQFFLMSLKSINCILMMMIKNCYQVCCFGKNRKNNFLQLSIGAPTSPFISNFILYSFDKAISDICSEKNVVYSRYADDITFSSNVKNVLFEFPKIVIELLYQLYNGNIKINKDKTVFSSRAHNRHVTGITLSNDGFLSIGREKKRKLSSCFHYYITRKLSKIEIDKLKGELAFAFYIEPDFKNRLMGKYGEKTLELLMRE</sequence>
<name>F9Q6J0_9PAST</name>
<dbReference type="Proteomes" id="UP000006235">
    <property type="component" value="Unassembled WGS sequence"/>
</dbReference>
<dbReference type="EMBL" id="AFUV01000004">
    <property type="protein sequence ID" value="EGV07480.1"/>
    <property type="molecule type" value="Genomic_DNA"/>
</dbReference>
<dbReference type="PROSITE" id="PS50878">
    <property type="entry name" value="RT_POL"/>
    <property type="match status" value="1"/>
</dbReference>
<evidence type="ECO:0000256" key="3">
    <source>
        <dbReference type="ARBA" id="ARBA00022695"/>
    </source>
</evidence>
<evidence type="ECO:0000256" key="6">
    <source>
        <dbReference type="ARBA" id="ARBA00022918"/>
    </source>
</evidence>
<comment type="similarity">
    <text evidence="8">Belongs to the bacterial reverse transcriptase family.</text>
</comment>
<evidence type="ECO:0000256" key="1">
    <source>
        <dbReference type="ARBA" id="ARBA00012493"/>
    </source>
</evidence>
<keyword evidence="3" id="KW-0548">Nucleotidyltransferase</keyword>
<dbReference type="PANTHER" id="PTHR34047">
    <property type="entry name" value="NUCLEAR INTRON MATURASE 1, MITOCHONDRIAL-RELATED"/>
    <property type="match status" value="1"/>
</dbReference>